<feature type="region of interest" description="Disordered" evidence="1">
    <location>
        <begin position="1"/>
        <end position="24"/>
    </location>
</feature>
<protein>
    <submittedName>
        <fullName evidence="2">Uncharacterized protein</fullName>
    </submittedName>
</protein>
<feature type="non-terminal residue" evidence="2">
    <location>
        <position position="109"/>
    </location>
</feature>
<evidence type="ECO:0000313" key="3">
    <source>
        <dbReference type="Proteomes" id="UP000188268"/>
    </source>
</evidence>
<evidence type="ECO:0000313" key="2">
    <source>
        <dbReference type="EMBL" id="OMP00035.1"/>
    </source>
</evidence>
<reference evidence="2 3" key="1">
    <citation type="submission" date="2013-09" db="EMBL/GenBank/DDBJ databases">
        <title>Corchorus capsularis genome sequencing.</title>
        <authorList>
            <person name="Alam M."/>
            <person name="Haque M.S."/>
            <person name="Islam M.S."/>
            <person name="Emdad E.M."/>
            <person name="Islam M.M."/>
            <person name="Ahmed B."/>
            <person name="Halim A."/>
            <person name="Hossen Q.M.M."/>
            <person name="Hossain M.Z."/>
            <person name="Ahmed R."/>
            <person name="Khan M.M."/>
            <person name="Islam R."/>
            <person name="Rashid M.M."/>
            <person name="Khan S.A."/>
            <person name="Rahman M.S."/>
            <person name="Alam M."/>
        </authorList>
    </citation>
    <scope>NUCLEOTIDE SEQUENCE [LARGE SCALE GENOMIC DNA]</scope>
    <source>
        <strain evidence="3">cv. CVL-1</strain>
        <tissue evidence="2">Whole seedling</tissue>
    </source>
</reference>
<gene>
    <name evidence="2" type="ORF">CCACVL1_03486</name>
</gene>
<keyword evidence="3" id="KW-1185">Reference proteome</keyword>
<accession>A0A1R3JYV6</accession>
<proteinExistence type="predicted"/>
<dbReference type="Proteomes" id="UP000188268">
    <property type="component" value="Unassembled WGS sequence"/>
</dbReference>
<comment type="caution">
    <text evidence="2">The sequence shown here is derived from an EMBL/GenBank/DDBJ whole genome shotgun (WGS) entry which is preliminary data.</text>
</comment>
<organism evidence="2 3">
    <name type="scientific">Corchorus capsularis</name>
    <name type="common">Jute</name>
    <dbReference type="NCBI Taxonomy" id="210143"/>
    <lineage>
        <taxon>Eukaryota</taxon>
        <taxon>Viridiplantae</taxon>
        <taxon>Streptophyta</taxon>
        <taxon>Embryophyta</taxon>
        <taxon>Tracheophyta</taxon>
        <taxon>Spermatophyta</taxon>
        <taxon>Magnoliopsida</taxon>
        <taxon>eudicotyledons</taxon>
        <taxon>Gunneridae</taxon>
        <taxon>Pentapetalae</taxon>
        <taxon>rosids</taxon>
        <taxon>malvids</taxon>
        <taxon>Malvales</taxon>
        <taxon>Malvaceae</taxon>
        <taxon>Grewioideae</taxon>
        <taxon>Apeibeae</taxon>
        <taxon>Corchorus</taxon>
    </lineage>
</organism>
<dbReference type="AlphaFoldDB" id="A0A1R3JYV6"/>
<name>A0A1R3JYV6_COCAP</name>
<sequence length="109" mass="12235">MAEIKQNTNDEKNPSGNRIYGTSDISSSRIRSNSFLASACKSVIKQVYGDDFRGILIGKNFKFLYWTTRFTIADSLPTGSLVANSSPEDLQQQMFNNKQNNNKFASKKV</sequence>
<dbReference type="Gramene" id="OMP00035">
    <property type="protein sequence ID" value="OMP00035"/>
    <property type="gene ID" value="CCACVL1_03486"/>
</dbReference>
<evidence type="ECO:0000256" key="1">
    <source>
        <dbReference type="SAM" id="MobiDB-lite"/>
    </source>
</evidence>
<dbReference type="EMBL" id="AWWV01006716">
    <property type="protein sequence ID" value="OMP00035.1"/>
    <property type="molecule type" value="Genomic_DNA"/>
</dbReference>